<dbReference type="InterPro" id="IPR029058">
    <property type="entry name" value="AB_hydrolase_fold"/>
</dbReference>
<dbReference type="SUPFAM" id="SSF53474">
    <property type="entry name" value="alpha/beta-Hydrolases"/>
    <property type="match status" value="1"/>
</dbReference>
<sequence length="311" mass="34168">MKKLFLAVLLPFSLSAQEVPSETYTLTTPTARLEGTLTRPPGTAAPVPVVLFIAGSGATDRDGNGPSLRSNAYRQLAEALAARGVAVLRYDKRGVAASRTAGQREEDMTFDILIDDAQRWVDTLRQTGRFSKLVIAGHSEGSLVGMMAARRTAVEGYISVAGAGRNIAEVLKTQLSYLPDTLRNDAYRGFDRLRSGALVEKPNPLLYNLFRPSVQPYLISWMRYTPADEIKKLTLPCLIIQGGHDLQVPLEEARLLKEAQPQAQLRVFDDMNHLLKDAPAERNANLGTYNKPELPITPGLAEVLEKFIKAL</sequence>
<feature type="domain" description="Serine aminopeptidase S33" evidence="2">
    <location>
        <begin position="70"/>
        <end position="275"/>
    </location>
</feature>
<keyword evidence="4" id="KW-1185">Reference proteome</keyword>
<evidence type="ECO:0000256" key="1">
    <source>
        <dbReference type="SAM" id="SignalP"/>
    </source>
</evidence>
<dbReference type="RefSeq" id="WP_184169628.1">
    <property type="nucleotide sequence ID" value="NZ_JACHGF010000001.1"/>
</dbReference>
<dbReference type="Pfam" id="PF12146">
    <property type="entry name" value="Hydrolase_4"/>
    <property type="match status" value="1"/>
</dbReference>
<proteinExistence type="predicted"/>
<dbReference type="GO" id="GO:0052689">
    <property type="term" value="F:carboxylic ester hydrolase activity"/>
    <property type="evidence" value="ECO:0007669"/>
    <property type="project" value="TreeGrafter"/>
</dbReference>
<dbReference type="EMBL" id="JACHGF010000001">
    <property type="protein sequence ID" value="MBB5282098.1"/>
    <property type="molecule type" value="Genomic_DNA"/>
</dbReference>
<dbReference type="InterPro" id="IPR022742">
    <property type="entry name" value="Hydrolase_4"/>
</dbReference>
<evidence type="ECO:0000313" key="4">
    <source>
        <dbReference type="Proteomes" id="UP000557307"/>
    </source>
</evidence>
<evidence type="ECO:0000259" key="2">
    <source>
        <dbReference type="Pfam" id="PF12146"/>
    </source>
</evidence>
<feature type="chain" id="PRO_5033041881" description="Serine aminopeptidase S33 domain-containing protein" evidence="1">
    <location>
        <begin position="19"/>
        <end position="311"/>
    </location>
</feature>
<dbReference type="PANTHER" id="PTHR43265:SF1">
    <property type="entry name" value="ESTERASE ESTD"/>
    <property type="match status" value="1"/>
</dbReference>
<dbReference type="Gene3D" id="3.40.50.1820">
    <property type="entry name" value="alpha/beta hydrolase"/>
    <property type="match status" value="1"/>
</dbReference>
<dbReference type="PANTHER" id="PTHR43265">
    <property type="entry name" value="ESTERASE ESTD"/>
    <property type="match status" value="1"/>
</dbReference>
<dbReference type="AlphaFoldDB" id="A0A840TQ06"/>
<accession>A0A840TQ06</accession>
<comment type="caution">
    <text evidence="3">The sequence shown here is derived from an EMBL/GenBank/DDBJ whole genome shotgun (WGS) entry which is preliminary data.</text>
</comment>
<reference evidence="3 4" key="1">
    <citation type="submission" date="2020-08" db="EMBL/GenBank/DDBJ databases">
        <title>Genomic Encyclopedia of Type Strains, Phase IV (KMG-IV): sequencing the most valuable type-strain genomes for metagenomic binning, comparative biology and taxonomic classification.</title>
        <authorList>
            <person name="Goeker M."/>
        </authorList>
    </citation>
    <scope>NUCLEOTIDE SEQUENCE [LARGE SCALE GENOMIC DNA]</scope>
    <source>
        <strain evidence="3 4">DSM 105074</strain>
    </source>
</reference>
<gene>
    <name evidence="3" type="ORF">HNQ92_000219</name>
</gene>
<dbReference type="InterPro" id="IPR053145">
    <property type="entry name" value="AB_hydrolase_Est10"/>
</dbReference>
<dbReference type="Proteomes" id="UP000557307">
    <property type="component" value="Unassembled WGS sequence"/>
</dbReference>
<feature type="signal peptide" evidence="1">
    <location>
        <begin position="1"/>
        <end position="18"/>
    </location>
</feature>
<organism evidence="3 4">
    <name type="scientific">Rhabdobacter roseus</name>
    <dbReference type="NCBI Taxonomy" id="1655419"/>
    <lineage>
        <taxon>Bacteria</taxon>
        <taxon>Pseudomonadati</taxon>
        <taxon>Bacteroidota</taxon>
        <taxon>Cytophagia</taxon>
        <taxon>Cytophagales</taxon>
        <taxon>Cytophagaceae</taxon>
        <taxon>Rhabdobacter</taxon>
    </lineage>
</organism>
<evidence type="ECO:0000313" key="3">
    <source>
        <dbReference type="EMBL" id="MBB5282098.1"/>
    </source>
</evidence>
<protein>
    <recommendedName>
        <fullName evidence="2">Serine aminopeptidase S33 domain-containing protein</fullName>
    </recommendedName>
</protein>
<keyword evidence="1" id="KW-0732">Signal</keyword>
<name>A0A840TQ06_9BACT</name>